<accession>A0A0P1FUD2</accession>
<evidence type="ECO:0000313" key="3">
    <source>
        <dbReference type="Proteomes" id="UP000051086"/>
    </source>
</evidence>
<proteinExistence type="predicted"/>
<evidence type="ECO:0000313" key="4">
    <source>
        <dbReference type="Proteomes" id="UP000051887"/>
    </source>
</evidence>
<protein>
    <submittedName>
        <fullName evidence="2">Uncharacterized protein</fullName>
    </submittedName>
</protein>
<dbReference type="Proteomes" id="UP000051887">
    <property type="component" value="Unassembled WGS sequence"/>
</dbReference>
<dbReference type="EMBL" id="CYSC01000028">
    <property type="protein sequence ID" value="CUH72217.1"/>
    <property type="molecule type" value="Genomic_DNA"/>
</dbReference>
<organism evidence="2 4">
    <name type="scientific">Thalassovita autumnalis</name>
    <dbReference type="NCBI Taxonomy" id="2072972"/>
    <lineage>
        <taxon>Bacteria</taxon>
        <taxon>Pseudomonadati</taxon>
        <taxon>Pseudomonadota</taxon>
        <taxon>Alphaproteobacteria</taxon>
        <taxon>Rhodobacterales</taxon>
        <taxon>Roseobacteraceae</taxon>
        <taxon>Thalassovita</taxon>
    </lineage>
</organism>
<name>A0A0P1FUD2_9RHOB</name>
<sequence length="40" mass="4743">MAIFAKYFDKTWHTMISYPMKEDCYGNDECFSPRSDEDLG</sequence>
<dbReference type="AlphaFoldDB" id="A0A0P1FUD2"/>
<keyword evidence="3" id="KW-1185">Reference proteome</keyword>
<reference evidence="2 4" key="1">
    <citation type="submission" date="2015-09" db="EMBL/GenBank/DDBJ databases">
        <authorList>
            <consortium name="Swine Surveillance"/>
        </authorList>
    </citation>
    <scope>NUCLEOTIDE SEQUENCE [LARGE SCALE GENOMIC DNA]</scope>
    <source>
        <strain evidence="2 4">5120</strain>
    </source>
</reference>
<reference evidence="1 3" key="2">
    <citation type="submission" date="2015-09" db="EMBL/GenBank/DDBJ databases">
        <authorList>
            <person name="Rodrigo-Torres L."/>
            <person name="Arahal D.R."/>
        </authorList>
    </citation>
    <scope>NUCLEOTIDE SEQUENCE [LARGE SCALE GENOMIC DNA]</scope>
    <source>
        <strain evidence="1 3">CECT 5118</strain>
    </source>
</reference>
<evidence type="ECO:0000313" key="1">
    <source>
        <dbReference type="EMBL" id="CUH68958.1"/>
    </source>
</evidence>
<dbReference type="Proteomes" id="UP000051086">
    <property type="component" value="Unassembled WGS sequence"/>
</dbReference>
<evidence type="ECO:0000313" key="2">
    <source>
        <dbReference type="EMBL" id="CUH72217.1"/>
    </source>
</evidence>
<gene>
    <name evidence="1" type="ORF">TL5118_02917</name>
    <name evidence="2" type="ORF">TL5120_02013</name>
</gene>
<dbReference type="EMBL" id="CYSB01000037">
    <property type="protein sequence ID" value="CUH68958.1"/>
    <property type="molecule type" value="Genomic_DNA"/>
</dbReference>